<dbReference type="Proteomes" id="UP000492821">
    <property type="component" value="Unassembled WGS sequence"/>
</dbReference>
<dbReference type="AlphaFoldDB" id="A0A7E4VHW5"/>
<sequence length="198" mass="20486">MRFSLKIVFALGFIAFATAQTTEASADPKPTLEAVLASKAPADDKASALLSKDDGNGTVAAITGDDIVANASDSETDKKQPDDIAVPSPAPVDVKPVEVDTTTEKTTTTTTASTTTSAPDTTTTTATTKKPVTRKLIPKKGDNDFKSVVGDAKGALNDAKDKAEEEGEEVKEKVNTAAQVGDVRYAIVAGLITMLATL</sequence>
<protein>
    <submittedName>
        <fullName evidence="5">Secreted protein</fullName>
    </submittedName>
</protein>
<keyword evidence="3" id="KW-0732">Signal</keyword>
<feature type="coiled-coil region" evidence="1">
    <location>
        <begin position="153"/>
        <end position="180"/>
    </location>
</feature>
<reference evidence="5" key="2">
    <citation type="submission" date="2020-10" db="UniProtKB">
        <authorList>
            <consortium name="WormBaseParasite"/>
        </authorList>
    </citation>
    <scope>IDENTIFICATION</scope>
</reference>
<feature type="region of interest" description="Disordered" evidence="2">
    <location>
        <begin position="72"/>
        <end position="130"/>
    </location>
</feature>
<feature type="compositionally biased region" description="Low complexity" evidence="2">
    <location>
        <begin position="104"/>
        <end position="130"/>
    </location>
</feature>
<feature type="chain" id="PRO_5028851709" evidence="3">
    <location>
        <begin position="20"/>
        <end position="198"/>
    </location>
</feature>
<evidence type="ECO:0000256" key="1">
    <source>
        <dbReference type="SAM" id="Coils"/>
    </source>
</evidence>
<evidence type="ECO:0000313" key="5">
    <source>
        <dbReference type="WBParaSite" id="Pan_g21164.t1"/>
    </source>
</evidence>
<keyword evidence="1" id="KW-0175">Coiled coil</keyword>
<evidence type="ECO:0000256" key="2">
    <source>
        <dbReference type="SAM" id="MobiDB-lite"/>
    </source>
</evidence>
<evidence type="ECO:0000256" key="3">
    <source>
        <dbReference type="SAM" id="SignalP"/>
    </source>
</evidence>
<reference evidence="4" key="1">
    <citation type="journal article" date="2013" name="Genetics">
        <title>The draft genome and transcriptome of Panagrellus redivivus are shaped by the harsh demands of a free-living lifestyle.</title>
        <authorList>
            <person name="Srinivasan J."/>
            <person name="Dillman A.R."/>
            <person name="Macchietto M.G."/>
            <person name="Heikkinen L."/>
            <person name="Lakso M."/>
            <person name="Fracchia K.M."/>
            <person name="Antoshechkin I."/>
            <person name="Mortazavi A."/>
            <person name="Wong G."/>
            <person name="Sternberg P.W."/>
        </authorList>
    </citation>
    <scope>NUCLEOTIDE SEQUENCE [LARGE SCALE GENOMIC DNA]</scope>
    <source>
        <strain evidence="4">MT8872</strain>
    </source>
</reference>
<dbReference type="WBParaSite" id="Pan_g21164.t1">
    <property type="protein sequence ID" value="Pan_g21164.t1"/>
    <property type="gene ID" value="Pan_g21164"/>
</dbReference>
<keyword evidence="4" id="KW-1185">Reference proteome</keyword>
<proteinExistence type="predicted"/>
<evidence type="ECO:0000313" key="4">
    <source>
        <dbReference type="Proteomes" id="UP000492821"/>
    </source>
</evidence>
<accession>A0A7E4VHW5</accession>
<feature type="signal peptide" evidence="3">
    <location>
        <begin position="1"/>
        <end position="19"/>
    </location>
</feature>
<organism evidence="4 5">
    <name type="scientific">Panagrellus redivivus</name>
    <name type="common">Microworm</name>
    <dbReference type="NCBI Taxonomy" id="6233"/>
    <lineage>
        <taxon>Eukaryota</taxon>
        <taxon>Metazoa</taxon>
        <taxon>Ecdysozoa</taxon>
        <taxon>Nematoda</taxon>
        <taxon>Chromadorea</taxon>
        <taxon>Rhabditida</taxon>
        <taxon>Tylenchina</taxon>
        <taxon>Panagrolaimomorpha</taxon>
        <taxon>Panagrolaimoidea</taxon>
        <taxon>Panagrolaimidae</taxon>
        <taxon>Panagrellus</taxon>
    </lineage>
</organism>
<name>A0A7E4VHW5_PANRE</name>